<dbReference type="InterPro" id="IPR023168">
    <property type="entry name" value="GatB_Yqey_C_2"/>
</dbReference>
<dbReference type="PANTHER" id="PTHR28055">
    <property type="entry name" value="ALTERED INHERITANCE OF MITOCHONDRIA PROTEIN 41, MITOCHONDRIAL"/>
    <property type="match status" value="1"/>
</dbReference>
<reference evidence="2 3" key="1">
    <citation type="submission" date="2016-10" db="EMBL/GenBank/DDBJ databases">
        <authorList>
            <person name="de Groot N.N."/>
        </authorList>
    </citation>
    <scope>NUCLEOTIDE SEQUENCE [LARGE SCALE GENOMIC DNA]</scope>
    <source>
        <strain evidence="2 3">DSM 18979</strain>
    </source>
</reference>
<dbReference type="Gene3D" id="1.10.10.410">
    <property type="match status" value="1"/>
</dbReference>
<evidence type="ECO:0000313" key="3">
    <source>
        <dbReference type="Proteomes" id="UP000199568"/>
    </source>
</evidence>
<dbReference type="RefSeq" id="WP_090444047.1">
    <property type="nucleotide sequence ID" value="NZ_FOHU01000010.1"/>
</dbReference>
<evidence type="ECO:0008006" key="4">
    <source>
        <dbReference type="Google" id="ProtNLM"/>
    </source>
</evidence>
<organism evidence="2 3">
    <name type="scientific">Natronincola peptidivorans</name>
    <dbReference type="NCBI Taxonomy" id="426128"/>
    <lineage>
        <taxon>Bacteria</taxon>
        <taxon>Bacillati</taxon>
        <taxon>Bacillota</taxon>
        <taxon>Clostridia</taxon>
        <taxon>Peptostreptococcales</taxon>
        <taxon>Natronincolaceae</taxon>
        <taxon>Natronincola</taxon>
    </lineage>
</organism>
<dbReference type="InterPro" id="IPR042184">
    <property type="entry name" value="YqeY/Aim41_N"/>
</dbReference>
<accession>A0A1I0E9I9</accession>
<name>A0A1I0E9I9_9FIRM</name>
<dbReference type="OrthoDB" id="9794041at2"/>
<dbReference type="GO" id="GO:0016884">
    <property type="term" value="F:carbon-nitrogen ligase activity, with glutamine as amido-N-donor"/>
    <property type="evidence" value="ECO:0007669"/>
    <property type="project" value="InterPro"/>
</dbReference>
<dbReference type="Proteomes" id="UP000199568">
    <property type="component" value="Unassembled WGS sequence"/>
</dbReference>
<dbReference type="EMBL" id="FOHU01000010">
    <property type="protein sequence ID" value="SET41503.1"/>
    <property type="molecule type" value="Genomic_DNA"/>
</dbReference>
<keyword evidence="1" id="KW-0175">Coiled coil</keyword>
<dbReference type="Gene3D" id="1.10.1510.10">
    <property type="entry name" value="Uncharacterised protein YqeY/AIM41 PF09424, N-terminal domain"/>
    <property type="match status" value="1"/>
</dbReference>
<dbReference type="AlphaFoldDB" id="A0A1I0E9I9"/>
<sequence>MSLKERLTNDLKEAMKNKQQLRKNVITLIRSDIKQTEVDKRVELQDQDIIEIVSRQLKQRKDAVDEFQKGGRDDLVQETQEEISILLEYLPEQMSEEEVANVVKETISEIGANSMKDMGKVMAAVIPKVKGKADGKIVNQIVKQQLQ</sequence>
<dbReference type="InterPro" id="IPR003789">
    <property type="entry name" value="Asn/Gln_tRNA_amidoTrase-B-like"/>
</dbReference>
<evidence type="ECO:0000256" key="1">
    <source>
        <dbReference type="SAM" id="Coils"/>
    </source>
</evidence>
<protein>
    <recommendedName>
        <fullName evidence="4">GatB/YqeY domain-containing protein</fullName>
    </recommendedName>
</protein>
<gene>
    <name evidence="2" type="ORF">SAMN05660297_02333</name>
</gene>
<dbReference type="SUPFAM" id="SSF89095">
    <property type="entry name" value="GatB/YqeY motif"/>
    <property type="match status" value="1"/>
</dbReference>
<dbReference type="Pfam" id="PF09424">
    <property type="entry name" value="YqeY"/>
    <property type="match status" value="1"/>
</dbReference>
<keyword evidence="3" id="KW-1185">Reference proteome</keyword>
<proteinExistence type="predicted"/>
<dbReference type="STRING" id="426128.SAMN05660297_02333"/>
<evidence type="ECO:0000313" key="2">
    <source>
        <dbReference type="EMBL" id="SET41503.1"/>
    </source>
</evidence>
<feature type="coiled-coil region" evidence="1">
    <location>
        <begin position="4"/>
        <end position="31"/>
    </location>
</feature>
<dbReference type="InterPro" id="IPR019004">
    <property type="entry name" value="YqeY/Aim41"/>
</dbReference>
<dbReference type="PANTHER" id="PTHR28055:SF1">
    <property type="entry name" value="ALTERED INHERITANCE OF MITOCHONDRIA PROTEIN 41, MITOCHONDRIAL"/>
    <property type="match status" value="1"/>
</dbReference>